<dbReference type="AlphaFoldDB" id="T1JPF6"/>
<dbReference type="eggNOG" id="KOG3644">
    <property type="taxonomic scope" value="Eukaryota"/>
</dbReference>
<reference evidence="3" key="1">
    <citation type="submission" date="2011-05" db="EMBL/GenBank/DDBJ databases">
        <authorList>
            <person name="Richards S.R."/>
            <person name="Qu J."/>
            <person name="Jiang H."/>
            <person name="Jhangiani S.N."/>
            <person name="Agravi P."/>
            <person name="Goodspeed R."/>
            <person name="Gross S."/>
            <person name="Mandapat C."/>
            <person name="Jackson L."/>
            <person name="Mathew T."/>
            <person name="Pu L."/>
            <person name="Thornton R."/>
            <person name="Saada N."/>
            <person name="Wilczek-Boney K.B."/>
            <person name="Lee S."/>
            <person name="Kovar C."/>
            <person name="Wu Y."/>
            <person name="Scherer S.E."/>
            <person name="Worley K.C."/>
            <person name="Muzny D.M."/>
            <person name="Gibbs R."/>
        </authorList>
    </citation>
    <scope>NUCLEOTIDE SEQUENCE</scope>
    <source>
        <strain evidence="3">Brora</strain>
    </source>
</reference>
<dbReference type="EnsemblMetazoa" id="SMAR015733-RA">
    <property type="protein sequence ID" value="SMAR015733-PA"/>
    <property type="gene ID" value="SMAR015733"/>
</dbReference>
<keyword evidence="3" id="KW-1185">Reference proteome</keyword>
<dbReference type="EMBL" id="JH431898">
    <property type="status" value="NOT_ANNOTATED_CDS"/>
    <property type="molecule type" value="Genomic_DNA"/>
</dbReference>
<accession>T1JPF6</accession>
<protein>
    <recommendedName>
        <fullName evidence="1">Neurotransmitter-gated ion-channel ligand-binding domain-containing protein</fullName>
    </recommendedName>
</protein>
<name>T1JPF6_STRMM</name>
<proteinExistence type="predicted"/>
<dbReference type="STRING" id="126957.T1JPF6"/>
<feature type="domain" description="Neurotransmitter-gated ion-channel ligand-binding" evidence="1">
    <location>
        <begin position="10"/>
        <end position="95"/>
    </location>
</feature>
<dbReference type="Proteomes" id="UP000014500">
    <property type="component" value="Unassembled WGS sequence"/>
</dbReference>
<reference evidence="2" key="2">
    <citation type="submission" date="2015-02" db="UniProtKB">
        <authorList>
            <consortium name="EnsemblMetazoa"/>
        </authorList>
    </citation>
    <scope>IDENTIFICATION</scope>
</reference>
<organism evidence="2 3">
    <name type="scientific">Strigamia maritima</name>
    <name type="common">European centipede</name>
    <name type="synonym">Geophilus maritimus</name>
    <dbReference type="NCBI Taxonomy" id="126957"/>
    <lineage>
        <taxon>Eukaryota</taxon>
        <taxon>Metazoa</taxon>
        <taxon>Ecdysozoa</taxon>
        <taxon>Arthropoda</taxon>
        <taxon>Myriapoda</taxon>
        <taxon>Chilopoda</taxon>
        <taxon>Pleurostigmophora</taxon>
        <taxon>Geophilomorpha</taxon>
        <taxon>Linotaeniidae</taxon>
        <taxon>Strigamia</taxon>
    </lineage>
</organism>
<dbReference type="HOGENOM" id="CLU_2295138_0_0_1"/>
<dbReference type="GO" id="GO:0016020">
    <property type="term" value="C:membrane"/>
    <property type="evidence" value="ECO:0007669"/>
    <property type="project" value="InterPro"/>
</dbReference>
<dbReference type="PhylomeDB" id="T1JPF6"/>
<dbReference type="OMA" id="KFHEIIM"/>
<dbReference type="Gene3D" id="2.70.170.10">
    <property type="entry name" value="Neurotransmitter-gated ion-channel ligand-binding domain"/>
    <property type="match status" value="1"/>
</dbReference>
<sequence length="101" mass="11804">MASIRTNANTDMDMRLIAIFVQLTFREQWNDDRLQYDDMTGKIRSITLTDPKKIWMPDAFFANEKEGKFHEIIMPNVLLRIYPNGNITTLMFATARAQTET</sequence>
<dbReference type="Pfam" id="PF02931">
    <property type="entry name" value="Neur_chan_LBD"/>
    <property type="match status" value="1"/>
</dbReference>
<evidence type="ECO:0000259" key="1">
    <source>
        <dbReference type="Pfam" id="PF02931"/>
    </source>
</evidence>
<dbReference type="InterPro" id="IPR006202">
    <property type="entry name" value="Neur_chan_lig-bd"/>
</dbReference>
<evidence type="ECO:0000313" key="3">
    <source>
        <dbReference type="Proteomes" id="UP000014500"/>
    </source>
</evidence>
<dbReference type="SUPFAM" id="SSF63712">
    <property type="entry name" value="Nicotinic receptor ligand binding domain-like"/>
    <property type="match status" value="1"/>
</dbReference>
<dbReference type="GO" id="GO:0005230">
    <property type="term" value="F:extracellular ligand-gated monoatomic ion channel activity"/>
    <property type="evidence" value="ECO:0007669"/>
    <property type="project" value="InterPro"/>
</dbReference>
<dbReference type="InterPro" id="IPR036734">
    <property type="entry name" value="Neur_chan_lig-bd_sf"/>
</dbReference>
<evidence type="ECO:0000313" key="2">
    <source>
        <dbReference type="EnsemblMetazoa" id="SMAR015733-PA"/>
    </source>
</evidence>